<dbReference type="GO" id="GO:0016747">
    <property type="term" value="F:acyltransferase activity, transferring groups other than amino-acyl groups"/>
    <property type="evidence" value="ECO:0007669"/>
    <property type="project" value="InterPro"/>
</dbReference>
<dbReference type="Gene3D" id="3.40.630.30">
    <property type="match status" value="1"/>
</dbReference>
<evidence type="ECO:0000259" key="1">
    <source>
        <dbReference type="PROSITE" id="PS51186"/>
    </source>
</evidence>
<dbReference type="Pfam" id="PF00583">
    <property type="entry name" value="Acetyltransf_1"/>
    <property type="match status" value="1"/>
</dbReference>
<dbReference type="Proteomes" id="UP000567067">
    <property type="component" value="Unassembled WGS sequence"/>
</dbReference>
<evidence type="ECO:0000313" key="2">
    <source>
        <dbReference type="EMBL" id="MBA9088615.1"/>
    </source>
</evidence>
<dbReference type="AlphaFoldDB" id="A0A7W3SYQ4"/>
<dbReference type="CDD" id="cd04301">
    <property type="entry name" value="NAT_SF"/>
    <property type="match status" value="1"/>
</dbReference>
<dbReference type="InterPro" id="IPR016181">
    <property type="entry name" value="Acyl_CoA_acyltransferase"/>
</dbReference>
<protein>
    <submittedName>
        <fullName evidence="2">Putative acetyltransferase</fullName>
    </submittedName>
</protein>
<dbReference type="SUPFAM" id="SSF55729">
    <property type="entry name" value="Acyl-CoA N-acyltransferases (Nat)"/>
    <property type="match status" value="1"/>
</dbReference>
<name>A0A7W3SYQ4_9BACL</name>
<dbReference type="InterPro" id="IPR000182">
    <property type="entry name" value="GNAT_dom"/>
</dbReference>
<dbReference type="EMBL" id="JACJIP010000059">
    <property type="protein sequence ID" value="MBA9088615.1"/>
    <property type="molecule type" value="Genomic_DNA"/>
</dbReference>
<sequence>MQVTINLTDLETKFIINNLYPLYLHDLSEIWGWQPNTYGVFDEDEILTLTEQNNVFDIWWSKPTILCPYLIRANEVPVGFAFVATPPYTPHGSNFYMNEFFILRSFRGRGVAEAAAIQVFNSHRGTWELQTNPGENNRRAQSFWRRTVNNYTEGAYQEEVSETKNDGTKLIFRFKNSNNQE</sequence>
<dbReference type="PROSITE" id="PS51186">
    <property type="entry name" value="GNAT"/>
    <property type="match status" value="1"/>
</dbReference>
<evidence type="ECO:0000313" key="3">
    <source>
        <dbReference type="Proteomes" id="UP000567067"/>
    </source>
</evidence>
<feature type="domain" description="N-acetyltransferase" evidence="1">
    <location>
        <begin position="17"/>
        <end position="175"/>
    </location>
</feature>
<comment type="caution">
    <text evidence="2">The sequence shown here is derived from an EMBL/GenBank/DDBJ whole genome shotgun (WGS) entry which is preliminary data.</text>
</comment>
<accession>A0A7W3SYQ4</accession>
<reference evidence="2 3" key="1">
    <citation type="submission" date="2020-08" db="EMBL/GenBank/DDBJ databases">
        <title>Genomic Encyclopedia of Type Strains, Phase III (KMG-III): the genomes of soil and plant-associated and newly described type strains.</title>
        <authorList>
            <person name="Whitman W."/>
        </authorList>
    </citation>
    <scope>NUCLEOTIDE SEQUENCE [LARGE SCALE GENOMIC DNA]</scope>
    <source>
        <strain evidence="2 3">CECT 8693</strain>
    </source>
</reference>
<proteinExistence type="predicted"/>
<keyword evidence="3" id="KW-1185">Reference proteome</keyword>
<gene>
    <name evidence="2" type="ORF">FHR92_005133</name>
</gene>
<keyword evidence="2" id="KW-0808">Transferase</keyword>
<dbReference type="RefSeq" id="WP_182540323.1">
    <property type="nucleotide sequence ID" value="NZ_JACJIP010000059.1"/>
</dbReference>
<organism evidence="2 3">
    <name type="scientific">Fontibacillus solani</name>
    <dbReference type="NCBI Taxonomy" id="1572857"/>
    <lineage>
        <taxon>Bacteria</taxon>
        <taxon>Bacillati</taxon>
        <taxon>Bacillota</taxon>
        <taxon>Bacilli</taxon>
        <taxon>Bacillales</taxon>
        <taxon>Paenibacillaceae</taxon>
        <taxon>Fontibacillus</taxon>
    </lineage>
</organism>